<dbReference type="HOGENOM" id="CLU_009583_2_2_2"/>
<dbReference type="GeneID" id="11970432"/>
<protein>
    <submittedName>
        <fullName evidence="3">Glycosyltransferase</fullName>
    </submittedName>
</protein>
<feature type="domain" description="Glycosyltransferase subfamily 4-like N-terminal" evidence="2">
    <location>
        <begin position="38"/>
        <end position="123"/>
    </location>
</feature>
<dbReference type="Gene3D" id="3.40.50.2000">
    <property type="entry name" value="Glycogen Phosphorylase B"/>
    <property type="match status" value="2"/>
</dbReference>
<dbReference type="eggNOG" id="arCOG01407">
    <property type="taxonomic scope" value="Archaea"/>
</dbReference>
<evidence type="ECO:0000259" key="2">
    <source>
        <dbReference type="Pfam" id="PF13439"/>
    </source>
</evidence>
<evidence type="ECO:0000313" key="4">
    <source>
        <dbReference type="Proteomes" id="UP000005233"/>
    </source>
</evidence>
<dbReference type="OrthoDB" id="132546at2157"/>
<sequence length="311" mass="35598">MKVSVVTPIRMGGPYNWGRTLVEMLSRCGISGRHVHDLRGVLTSPLRQDSDIVHASIPITLRLWRRPLILTIHGEYPIERNVWRHFYPASIRMADIVTTPSLFLKERLVLDDALVIPNAIFPERFKAVRHWDKASANIVTVTKFAFRDKAESLIRLAHIMENVQKCTDVPLDYTVVGGGKFLDEVKEKVHGNGLSARFTGFVDSPKDYFQDRDIFAYYSVHDNFPIAILEAMASGLPVVTNRVGAVCEMIENGRDGFIARGEDEFHEYLLRLIDDPALRARMGSNARNKVIERFNWHRVINFYIKLYESLC</sequence>
<dbReference type="GO" id="GO:0016757">
    <property type="term" value="F:glycosyltransferase activity"/>
    <property type="evidence" value="ECO:0007669"/>
    <property type="project" value="InterPro"/>
</dbReference>
<feature type="domain" description="Glycosyl transferase family 1" evidence="1">
    <location>
        <begin position="138"/>
        <end position="288"/>
    </location>
</feature>
<reference evidence="3 4" key="1">
    <citation type="journal article" date="2012" name="J. Bacteriol.">
        <title>Complete genome sequence of a thermophilic methanogen, Methanocella conradii HZ254, isolated from Chinese rice field soil.</title>
        <authorList>
            <person name="Lu Z."/>
            <person name="Lu Y."/>
        </authorList>
    </citation>
    <scope>NUCLEOTIDE SEQUENCE [LARGE SCALE GENOMIC DNA]</scope>
    <source>
        <strain evidence="4">DSM 24694 / JCM 17849 / CGMCC 1.5162 / HZ254</strain>
    </source>
</reference>
<accession>H8I5J0</accession>
<keyword evidence="4" id="KW-1185">Reference proteome</keyword>
<dbReference type="PANTHER" id="PTHR12526:SF630">
    <property type="entry name" value="GLYCOSYLTRANSFERASE"/>
    <property type="match status" value="1"/>
</dbReference>
<dbReference type="SUPFAM" id="SSF53756">
    <property type="entry name" value="UDP-Glycosyltransferase/glycogen phosphorylase"/>
    <property type="match status" value="1"/>
</dbReference>
<dbReference type="InterPro" id="IPR028098">
    <property type="entry name" value="Glyco_trans_4-like_N"/>
</dbReference>
<evidence type="ECO:0000313" key="3">
    <source>
        <dbReference type="EMBL" id="AFC99309.1"/>
    </source>
</evidence>
<dbReference type="EMBL" id="CP003243">
    <property type="protein sequence ID" value="AFC99309.1"/>
    <property type="molecule type" value="Genomic_DNA"/>
</dbReference>
<dbReference type="AlphaFoldDB" id="H8I5J0"/>
<dbReference type="STRING" id="1041930.Mtc_0544"/>
<dbReference type="RefSeq" id="WP_014405148.1">
    <property type="nucleotide sequence ID" value="NC_017034.1"/>
</dbReference>
<organism evidence="3 4">
    <name type="scientific">Methanocella conradii (strain DSM 24694 / JCM 17849 / CGMCC 1.5162 / HZ254)</name>
    <dbReference type="NCBI Taxonomy" id="1041930"/>
    <lineage>
        <taxon>Archaea</taxon>
        <taxon>Methanobacteriati</taxon>
        <taxon>Methanobacteriota</taxon>
        <taxon>Stenosarchaea group</taxon>
        <taxon>Methanomicrobia</taxon>
        <taxon>Methanocellales</taxon>
        <taxon>Methanocellaceae</taxon>
        <taxon>Methanocella</taxon>
    </lineage>
</organism>
<dbReference type="Pfam" id="PF13439">
    <property type="entry name" value="Glyco_transf_4"/>
    <property type="match status" value="1"/>
</dbReference>
<evidence type="ECO:0000259" key="1">
    <source>
        <dbReference type="Pfam" id="PF00534"/>
    </source>
</evidence>
<dbReference type="CDD" id="cd03801">
    <property type="entry name" value="GT4_PimA-like"/>
    <property type="match status" value="1"/>
</dbReference>
<dbReference type="Pfam" id="PF00534">
    <property type="entry name" value="Glycos_transf_1"/>
    <property type="match status" value="1"/>
</dbReference>
<dbReference type="PANTHER" id="PTHR12526">
    <property type="entry name" value="GLYCOSYLTRANSFERASE"/>
    <property type="match status" value="1"/>
</dbReference>
<gene>
    <name evidence="3" type="ordered locus">Mtc_0544</name>
</gene>
<dbReference type="InterPro" id="IPR001296">
    <property type="entry name" value="Glyco_trans_1"/>
</dbReference>
<dbReference type="KEGG" id="mez:Mtc_0544"/>
<proteinExistence type="predicted"/>
<dbReference type="Proteomes" id="UP000005233">
    <property type="component" value="Chromosome"/>
</dbReference>
<name>H8I5J0_METCZ</name>